<dbReference type="Gene3D" id="3.40.190.290">
    <property type="match status" value="1"/>
</dbReference>
<name>A0ABU1DBG8_9HYPH</name>
<evidence type="ECO:0000256" key="4">
    <source>
        <dbReference type="ARBA" id="ARBA00023163"/>
    </source>
</evidence>
<comment type="similarity">
    <text evidence="1">Belongs to the LysR transcriptional regulatory family.</text>
</comment>
<evidence type="ECO:0000313" key="6">
    <source>
        <dbReference type="EMBL" id="MDR4305410.1"/>
    </source>
</evidence>
<dbReference type="InterPro" id="IPR000847">
    <property type="entry name" value="LysR_HTH_N"/>
</dbReference>
<dbReference type="Gene3D" id="1.10.10.10">
    <property type="entry name" value="Winged helix-like DNA-binding domain superfamily/Winged helix DNA-binding domain"/>
    <property type="match status" value="1"/>
</dbReference>
<dbReference type="InterPro" id="IPR005119">
    <property type="entry name" value="LysR_subst-bd"/>
</dbReference>
<dbReference type="SUPFAM" id="SSF46785">
    <property type="entry name" value="Winged helix' DNA-binding domain"/>
    <property type="match status" value="1"/>
</dbReference>
<gene>
    <name evidence="6" type="ORF">IHQ68_02080</name>
</gene>
<dbReference type="Proteomes" id="UP001181622">
    <property type="component" value="Unassembled WGS sequence"/>
</dbReference>
<dbReference type="RefSeq" id="WP_309388462.1">
    <property type="nucleotide sequence ID" value="NZ_JADBEO010000003.1"/>
</dbReference>
<evidence type="ECO:0000256" key="1">
    <source>
        <dbReference type="ARBA" id="ARBA00009437"/>
    </source>
</evidence>
<dbReference type="Pfam" id="PF03466">
    <property type="entry name" value="LysR_substrate"/>
    <property type="match status" value="1"/>
</dbReference>
<dbReference type="PANTHER" id="PTHR30126:SF39">
    <property type="entry name" value="HTH-TYPE TRANSCRIPTIONAL REGULATOR CYSL"/>
    <property type="match status" value="1"/>
</dbReference>
<dbReference type="PRINTS" id="PR00039">
    <property type="entry name" value="HTHLYSR"/>
</dbReference>
<evidence type="ECO:0000256" key="2">
    <source>
        <dbReference type="ARBA" id="ARBA00023015"/>
    </source>
</evidence>
<accession>A0ABU1DBG8</accession>
<feature type="domain" description="HTH lysR-type" evidence="5">
    <location>
        <begin position="1"/>
        <end position="58"/>
    </location>
</feature>
<keyword evidence="3" id="KW-0238">DNA-binding</keyword>
<comment type="caution">
    <text evidence="6">The sequence shown here is derived from an EMBL/GenBank/DDBJ whole genome shotgun (WGS) entry which is preliminary data.</text>
</comment>
<dbReference type="InterPro" id="IPR036390">
    <property type="entry name" value="WH_DNA-bd_sf"/>
</dbReference>
<keyword evidence="4" id="KW-0804">Transcription</keyword>
<sequence>MTLEQLRIFVVVAEREHVTNAAADLRLTQSAVSAAIAALEARYDTKLFDRVGRRIALSEAGQIFLDEARAVLARAAAAESVLVDIAGLKRGRLALAASQTVGSYWLPPLVHRFSTEYPGVAMTMRIANTAEVAAIVHDGAADIGVVEGEVDDPTLSAVAVAEDEMTLVVGPRHPWADGRAVEPGDIGSTRWVLRERGSGTRAVLEAVAAQAGLGVDDLDVTIELESNEAVRSAVEAGAGAAVMSRIVAAPSLASGALVQVAMPLPKRRFTALRHKSRHTTKAATAFLAMIGADVGSRR</sequence>
<proteinExistence type="inferred from homology"/>
<dbReference type="PROSITE" id="PS50931">
    <property type="entry name" value="HTH_LYSR"/>
    <property type="match status" value="1"/>
</dbReference>
<dbReference type="SUPFAM" id="SSF53850">
    <property type="entry name" value="Periplasmic binding protein-like II"/>
    <property type="match status" value="1"/>
</dbReference>
<protein>
    <submittedName>
        <fullName evidence="6">LysR family transcriptional regulator</fullName>
    </submittedName>
</protein>
<dbReference type="Pfam" id="PF00126">
    <property type="entry name" value="HTH_1"/>
    <property type="match status" value="1"/>
</dbReference>
<keyword evidence="2" id="KW-0805">Transcription regulation</keyword>
<organism evidence="6 7">
    <name type="scientific">Chelatococcus sambhunathii</name>
    <dbReference type="NCBI Taxonomy" id="363953"/>
    <lineage>
        <taxon>Bacteria</taxon>
        <taxon>Pseudomonadati</taxon>
        <taxon>Pseudomonadota</taxon>
        <taxon>Alphaproteobacteria</taxon>
        <taxon>Hyphomicrobiales</taxon>
        <taxon>Chelatococcaceae</taxon>
        <taxon>Chelatococcus</taxon>
    </lineage>
</organism>
<reference evidence="6" key="1">
    <citation type="submission" date="2020-10" db="EMBL/GenBank/DDBJ databases">
        <authorList>
            <person name="Abbas A."/>
            <person name="Razzaq R."/>
            <person name="Waqas M."/>
            <person name="Abbas N."/>
            <person name="Nielsen T.K."/>
            <person name="Hansen L.H."/>
            <person name="Hussain S."/>
            <person name="Shahid M."/>
        </authorList>
    </citation>
    <scope>NUCLEOTIDE SEQUENCE</scope>
    <source>
        <strain evidence="6">S14</strain>
    </source>
</reference>
<evidence type="ECO:0000313" key="7">
    <source>
        <dbReference type="Proteomes" id="UP001181622"/>
    </source>
</evidence>
<evidence type="ECO:0000259" key="5">
    <source>
        <dbReference type="PROSITE" id="PS50931"/>
    </source>
</evidence>
<dbReference type="InterPro" id="IPR036388">
    <property type="entry name" value="WH-like_DNA-bd_sf"/>
</dbReference>
<evidence type="ECO:0000256" key="3">
    <source>
        <dbReference type="ARBA" id="ARBA00023125"/>
    </source>
</evidence>
<dbReference type="PANTHER" id="PTHR30126">
    <property type="entry name" value="HTH-TYPE TRANSCRIPTIONAL REGULATOR"/>
    <property type="match status" value="1"/>
</dbReference>
<keyword evidence="7" id="KW-1185">Reference proteome</keyword>
<dbReference type="EMBL" id="JADBEO010000003">
    <property type="protein sequence ID" value="MDR4305410.1"/>
    <property type="molecule type" value="Genomic_DNA"/>
</dbReference>